<dbReference type="GO" id="GO:0004222">
    <property type="term" value="F:metalloendopeptidase activity"/>
    <property type="evidence" value="ECO:0007669"/>
    <property type="project" value="InterPro"/>
</dbReference>
<dbReference type="GO" id="GO:0051603">
    <property type="term" value="P:proteolysis involved in protein catabolic process"/>
    <property type="evidence" value="ECO:0007669"/>
    <property type="project" value="TreeGrafter"/>
</dbReference>
<protein>
    <submittedName>
        <fullName evidence="9">Peptidase M48</fullName>
    </submittedName>
</protein>
<dbReference type="eggNOG" id="COG4783">
    <property type="taxonomic scope" value="Bacteria"/>
</dbReference>
<evidence type="ECO:0000313" key="9">
    <source>
        <dbReference type="EMBL" id="EQB11886.1"/>
    </source>
</evidence>
<feature type="domain" description="Peptidase M48" evidence="8">
    <location>
        <begin position="42"/>
        <end position="222"/>
    </location>
</feature>
<dbReference type="InterPro" id="IPR011990">
    <property type="entry name" value="TPR-like_helical_dom_sf"/>
</dbReference>
<dbReference type="Gene3D" id="3.30.2010.10">
    <property type="entry name" value="Metalloproteases ('zincins'), catalytic domain"/>
    <property type="match status" value="1"/>
</dbReference>
<proteinExistence type="predicted"/>
<name>T0H6G1_9SPHN</name>
<dbReference type="Pfam" id="PF13432">
    <property type="entry name" value="TPR_16"/>
    <property type="match status" value="2"/>
</dbReference>
<gene>
    <name evidence="9" type="ORF">RLDS_22425</name>
</gene>
<dbReference type="CDD" id="cd07324">
    <property type="entry name" value="M48C_Oma1-like"/>
    <property type="match status" value="1"/>
</dbReference>
<dbReference type="GO" id="GO:0016020">
    <property type="term" value="C:membrane"/>
    <property type="evidence" value="ECO:0007669"/>
    <property type="project" value="TreeGrafter"/>
</dbReference>
<evidence type="ECO:0000256" key="3">
    <source>
        <dbReference type="ARBA" id="ARBA00022723"/>
    </source>
</evidence>
<feature type="signal peptide" evidence="7">
    <location>
        <begin position="1"/>
        <end position="24"/>
    </location>
</feature>
<evidence type="ECO:0000259" key="8">
    <source>
        <dbReference type="Pfam" id="PF01435"/>
    </source>
</evidence>
<dbReference type="PANTHER" id="PTHR22726:SF1">
    <property type="entry name" value="METALLOENDOPEPTIDASE OMA1, MITOCHONDRIAL"/>
    <property type="match status" value="1"/>
</dbReference>
<evidence type="ECO:0000256" key="7">
    <source>
        <dbReference type="SAM" id="SignalP"/>
    </source>
</evidence>
<comment type="caution">
    <text evidence="9">The sequence shown here is derived from an EMBL/GenBank/DDBJ whole genome shotgun (WGS) entry which is preliminary data.</text>
</comment>
<evidence type="ECO:0000256" key="2">
    <source>
        <dbReference type="ARBA" id="ARBA00022670"/>
    </source>
</evidence>
<keyword evidence="3" id="KW-0479">Metal-binding</keyword>
<dbReference type="Gene3D" id="1.25.40.10">
    <property type="entry name" value="Tetratricopeptide repeat domain"/>
    <property type="match status" value="1"/>
</dbReference>
<dbReference type="SUPFAM" id="SSF48452">
    <property type="entry name" value="TPR-like"/>
    <property type="match status" value="1"/>
</dbReference>
<sequence length="449" mass="48821">MARLLQFLALALASFALMSRPALAQQILRDAETEAFMADMSAPLVKAAGMTPKNVQVLVINDPEINAFVAGGQYVWVHSGLIAQADNVNQLQGVVAHELGHIEGGHIIRSGEGIKDATSVTLLSLVLGAAAIAAGGAEAGMGIMGLGQQAAMSKFLAFSRAQESSADLAGARYLHTAGISGRGSLEFFKKLQNQEYRLAIPQDNSYGRTHPLSGERISVLREVYEVDPAWDRPVDPQLEARFERIKAKLIGFVSEPQQTLIKYPESDQSLPAHYARAYAWHKSAYPQKALAEADALLAAEPHDPYFLELKGQILLESGRPADAIAPLREAVKITNQPLISVLLSHALIATEDPANFAEAEQVLRVAVQRDRENPFAWYQLGVVYERRGDTPRAALATAERYAMMGDHNLALRSADVAVQGLQPGTVDYLRAQDIAMTSRAAVEQQRKKR</sequence>
<keyword evidence="10" id="KW-1185">Reference proteome</keyword>
<dbReference type="RefSeq" id="WP_021227952.1">
    <property type="nucleotide sequence ID" value="NZ_ATDP01000106.1"/>
</dbReference>
<dbReference type="AlphaFoldDB" id="T0H6G1"/>
<organism evidence="9 10">
    <name type="scientific">Sphingobium lactosutens DS20</name>
    <dbReference type="NCBI Taxonomy" id="1331060"/>
    <lineage>
        <taxon>Bacteria</taxon>
        <taxon>Pseudomonadati</taxon>
        <taxon>Pseudomonadota</taxon>
        <taxon>Alphaproteobacteria</taxon>
        <taxon>Sphingomonadales</taxon>
        <taxon>Sphingomonadaceae</taxon>
        <taxon>Sphingobium</taxon>
    </lineage>
</organism>
<keyword evidence="6" id="KW-0482">Metalloprotease</keyword>
<dbReference type="PANTHER" id="PTHR22726">
    <property type="entry name" value="METALLOENDOPEPTIDASE OMA1"/>
    <property type="match status" value="1"/>
</dbReference>
<keyword evidence="2" id="KW-0645">Protease</keyword>
<accession>T0H6G1</accession>
<evidence type="ECO:0000313" key="10">
    <source>
        <dbReference type="Proteomes" id="UP000015531"/>
    </source>
</evidence>
<evidence type="ECO:0000256" key="5">
    <source>
        <dbReference type="ARBA" id="ARBA00022833"/>
    </source>
</evidence>
<feature type="chain" id="PRO_5004563642" evidence="7">
    <location>
        <begin position="25"/>
        <end position="449"/>
    </location>
</feature>
<dbReference type="EMBL" id="ATDP01000106">
    <property type="protein sequence ID" value="EQB11886.1"/>
    <property type="molecule type" value="Genomic_DNA"/>
</dbReference>
<comment type="cofactor">
    <cofactor evidence="1">
        <name>Zn(2+)</name>
        <dbReference type="ChEBI" id="CHEBI:29105"/>
    </cofactor>
</comment>
<dbReference type="InterPro" id="IPR001915">
    <property type="entry name" value="Peptidase_M48"/>
</dbReference>
<dbReference type="PATRIC" id="fig|1331060.3.peg.4339"/>
<evidence type="ECO:0000256" key="4">
    <source>
        <dbReference type="ARBA" id="ARBA00022801"/>
    </source>
</evidence>
<evidence type="ECO:0000256" key="6">
    <source>
        <dbReference type="ARBA" id="ARBA00023049"/>
    </source>
</evidence>
<dbReference type="OrthoDB" id="9814887at2"/>
<keyword evidence="5" id="KW-0862">Zinc</keyword>
<keyword evidence="7" id="KW-0732">Signal</keyword>
<dbReference type="Pfam" id="PF01435">
    <property type="entry name" value="Peptidase_M48"/>
    <property type="match status" value="1"/>
</dbReference>
<dbReference type="InterPro" id="IPR051156">
    <property type="entry name" value="Mito/Outer_Membr_Metalloprot"/>
</dbReference>
<reference evidence="9 10" key="1">
    <citation type="journal article" date="2013" name="Genome Announc.">
        <title>Draft Genome Sequence of Sphingobium lactosutens Strain DS20T, Isolated from a Hexachlorocyclohexane Dumpsite.</title>
        <authorList>
            <person name="Kumar R."/>
            <person name="Dwivedi V."/>
            <person name="Negi V."/>
            <person name="Khurana J.P."/>
            <person name="Lal R."/>
        </authorList>
    </citation>
    <scope>NUCLEOTIDE SEQUENCE [LARGE SCALE GENOMIC DNA]</scope>
    <source>
        <strain evidence="9 10">DS20</strain>
    </source>
</reference>
<dbReference type="GO" id="GO:0046872">
    <property type="term" value="F:metal ion binding"/>
    <property type="evidence" value="ECO:0007669"/>
    <property type="project" value="UniProtKB-KW"/>
</dbReference>
<dbReference type="Proteomes" id="UP000015531">
    <property type="component" value="Unassembled WGS sequence"/>
</dbReference>
<evidence type="ECO:0000256" key="1">
    <source>
        <dbReference type="ARBA" id="ARBA00001947"/>
    </source>
</evidence>
<keyword evidence="4" id="KW-0378">Hydrolase</keyword>